<dbReference type="SUPFAM" id="SSF48452">
    <property type="entry name" value="TPR-like"/>
    <property type="match status" value="2"/>
</dbReference>
<gene>
    <name evidence="1" type="ORF">GCM10009827_079370</name>
</gene>
<reference evidence="2" key="1">
    <citation type="journal article" date="2019" name="Int. J. Syst. Evol. Microbiol.">
        <title>The Global Catalogue of Microorganisms (GCM) 10K type strain sequencing project: providing services to taxonomists for standard genome sequencing and annotation.</title>
        <authorList>
            <consortium name="The Broad Institute Genomics Platform"/>
            <consortium name="The Broad Institute Genome Sequencing Center for Infectious Disease"/>
            <person name="Wu L."/>
            <person name="Ma J."/>
        </authorList>
    </citation>
    <scope>NUCLEOTIDE SEQUENCE [LARGE SCALE GENOMIC DNA]</scope>
    <source>
        <strain evidence="2">JCM 15933</strain>
    </source>
</reference>
<dbReference type="InterPro" id="IPR027417">
    <property type="entry name" value="P-loop_NTPase"/>
</dbReference>
<dbReference type="Gene3D" id="3.40.50.300">
    <property type="entry name" value="P-loop containing nucleotide triphosphate hydrolases"/>
    <property type="match status" value="1"/>
</dbReference>
<sequence length="572" mass="61254">MPSVSPDVAWGPPPVRGLPARVTVLSGPSGVGKTRLADAYAHRCIADGWPLVLRLSATDEISLLVGLDQVAESLGAWDAGSDVSRTVPAALTLLRDHPGPVLMVYDDAPDLDLVHRWRPYFGAIHVVVTTRAAVPGAVELGGHPPADVPPALAGLAARVDHHPEALAIAAATCGPGRRFPAPDDHPGTDVVRLAHESLSPEVYWLLECLAVLAPCGIDPRLLGGKQPLDVPPALATVTADRVTLTNFVRHAIAARSRELGRADTVLTHVTGALARMVKRIDGSRAAAAELALHLEAAFLHGDTATAKTRKRLVHLRSKSTDLLLRSHNTSAVDTLGPAILTDATFVHGNVAHGDLVFAHATLKRAREALRYPADTLRAARDQVAAATRVLGPWHFETLDRRVTLGIVLRRQYAFEEALAVHAALLADCRAALDADHPDTLEAQYQVAVDHRLLGRLDESEPLFEHTYAARRRVLGPHHVATCYSGESLALDWLETGRVDEGIQLLSQVLADQLASAAPVPECIANIEHNLADAYRLVGRHAEAKALYQRCIAGYPRGGVMELMARGGLAALR</sequence>
<dbReference type="EMBL" id="BAAAQD010000019">
    <property type="protein sequence ID" value="GAA1547251.1"/>
    <property type="molecule type" value="Genomic_DNA"/>
</dbReference>
<dbReference type="PANTHER" id="PTHR46082:SF6">
    <property type="entry name" value="AAA+ ATPASE DOMAIN-CONTAINING PROTEIN-RELATED"/>
    <property type="match status" value="1"/>
</dbReference>
<accession>A0ABP4MMD1</accession>
<dbReference type="PANTHER" id="PTHR46082">
    <property type="entry name" value="ATP/GTP-BINDING PROTEIN-RELATED"/>
    <property type="match status" value="1"/>
</dbReference>
<dbReference type="Proteomes" id="UP001501470">
    <property type="component" value="Unassembled WGS sequence"/>
</dbReference>
<dbReference type="Pfam" id="PF13424">
    <property type="entry name" value="TPR_12"/>
    <property type="match status" value="1"/>
</dbReference>
<evidence type="ECO:0000313" key="1">
    <source>
        <dbReference type="EMBL" id="GAA1547251.1"/>
    </source>
</evidence>
<dbReference type="InterPro" id="IPR011990">
    <property type="entry name" value="TPR-like_helical_dom_sf"/>
</dbReference>
<keyword evidence="2" id="KW-1185">Reference proteome</keyword>
<dbReference type="Gene3D" id="1.25.40.10">
    <property type="entry name" value="Tetratricopeptide repeat domain"/>
    <property type="match status" value="1"/>
</dbReference>
<proteinExistence type="predicted"/>
<evidence type="ECO:0008006" key="3">
    <source>
        <dbReference type="Google" id="ProtNLM"/>
    </source>
</evidence>
<name>A0ABP4MMD1_9ACTN</name>
<dbReference type="InterPro" id="IPR053137">
    <property type="entry name" value="NLR-like"/>
</dbReference>
<organism evidence="1 2">
    <name type="scientific">Dactylosporangium maewongense</name>
    <dbReference type="NCBI Taxonomy" id="634393"/>
    <lineage>
        <taxon>Bacteria</taxon>
        <taxon>Bacillati</taxon>
        <taxon>Actinomycetota</taxon>
        <taxon>Actinomycetes</taxon>
        <taxon>Micromonosporales</taxon>
        <taxon>Micromonosporaceae</taxon>
        <taxon>Dactylosporangium</taxon>
    </lineage>
</organism>
<comment type="caution">
    <text evidence="1">The sequence shown here is derived from an EMBL/GenBank/DDBJ whole genome shotgun (WGS) entry which is preliminary data.</text>
</comment>
<protein>
    <recommendedName>
        <fullName evidence="3">Tetratricopeptide repeat protein</fullName>
    </recommendedName>
</protein>
<dbReference type="Pfam" id="PF13374">
    <property type="entry name" value="TPR_10"/>
    <property type="match status" value="1"/>
</dbReference>
<dbReference type="SUPFAM" id="SSF52540">
    <property type="entry name" value="P-loop containing nucleoside triphosphate hydrolases"/>
    <property type="match status" value="1"/>
</dbReference>
<evidence type="ECO:0000313" key="2">
    <source>
        <dbReference type="Proteomes" id="UP001501470"/>
    </source>
</evidence>
<dbReference type="RefSeq" id="WP_344508471.1">
    <property type="nucleotide sequence ID" value="NZ_BAAAQD010000019.1"/>
</dbReference>